<reference evidence="3" key="1">
    <citation type="journal article" date="2015" name="Nat. Genet.">
        <title>The genome and transcriptome of the zoonotic hookworm Ancylostoma ceylanicum identify infection-specific gene families.</title>
        <authorList>
            <person name="Schwarz E.M."/>
            <person name="Hu Y."/>
            <person name="Antoshechkin I."/>
            <person name="Miller M.M."/>
            <person name="Sternberg P.W."/>
            <person name="Aroian R.V."/>
        </authorList>
    </citation>
    <scope>NUCLEOTIDE SEQUENCE</scope>
    <source>
        <strain evidence="3">HY135</strain>
    </source>
</reference>
<comment type="caution">
    <text evidence="2">The sequence shown here is derived from an EMBL/GenBank/DDBJ whole genome shotgun (WGS) entry which is preliminary data.</text>
</comment>
<dbReference type="Proteomes" id="UP000024635">
    <property type="component" value="Unassembled WGS sequence"/>
</dbReference>
<name>A0A016TM76_9BILA</name>
<feature type="region of interest" description="Disordered" evidence="1">
    <location>
        <begin position="1"/>
        <end position="26"/>
    </location>
</feature>
<evidence type="ECO:0000313" key="2">
    <source>
        <dbReference type="EMBL" id="EYC03845.1"/>
    </source>
</evidence>
<gene>
    <name evidence="2" type="primary">Acey_s0091.g2453</name>
    <name evidence="2" type="ORF">Y032_0091g2453</name>
</gene>
<organism evidence="2 3">
    <name type="scientific">Ancylostoma ceylanicum</name>
    <dbReference type="NCBI Taxonomy" id="53326"/>
    <lineage>
        <taxon>Eukaryota</taxon>
        <taxon>Metazoa</taxon>
        <taxon>Ecdysozoa</taxon>
        <taxon>Nematoda</taxon>
        <taxon>Chromadorea</taxon>
        <taxon>Rhabditida</taxon>
        <taxon>Rhabditina</taxon>
        <taxon>Rhabditomorpha</taxon>
        <taxon>Strongyloidea</taxon>
        <taxon>Ancylostomatidae</taxon>
        <taxon>Ancylostomatinae</taxon>
        <taxon>Ancylostoma</taxon>
    </lineage>
</organism>
<evidence type="ECO:0000256" key="1">
    <source>
        <dbReference type="SAM" id="MobiDB-lite"/>
    </source>
</evidence>
<sequence>MRSGLTRYNHLPKKKQVKDNPRKSMSSAECGESALRLDDNSLDSNVDSRSVTSCRWGNLGTPTPNTQWVSRHCEAEHFPAQKSCWILASISPLYSLKTKCVLAVASAHLETSTTLCNCETVTILVVALRIVDNFTGENFLISPQHIFLRRTSKSWNIFLHFPPLIHQLTLPSQPVDSCTVPIPS</sequence>
<evidence type="ECO:0000313" key="3">
    <source>
        <dbReference type="Proteomes" id="UP000024635"/>
    </source>
</evidence>
<dbReference type="EMBL" id="JARK01001427">
    <property type="protein sequence ID" value="EYC03845.1"/>
    <property type="molecule type" value="Genomic_DNA"/>
</dbReference>
<accession>A0A016TM76</accession>
<keyword evidence="3" id="KW-1185">Reference proteome</keyword>
<proteinExistence type="predicted"/>
<protein>
    <submittedName>
        <fullName evidence="2">Uncharacterized protein</fullName>
    </submittedName>
</protein>
<dbReference type="AlphaFoldDB" id="A0A016TM76"/>